<evidence type="ECO:0000313" key="2">
    <source>
        <dbReference type="EMBL" id="QHS86847.1"/>
    </source>
</evidence>
<keyword evidence="1" id="KW-0472">Membrane</keyword>
<reference evidence="2" key="1">
    <citation type="journal article" date="2020" name="Nature">
        <title>Giant virus diversity and host interactions through global metagenomics.</title>
        <authorList>
            <person name="Schulz F."/>
            <person name="Roux S."/>
            <person name="Paez-Espino D."/>
            <person name="Jungbluth S."/>
            <person name="Walsh D.A."/>
            <person name="Denef V.J."/>
            <person name="McMahon K.D."/>
            <person name="Konstantinidis K.T."/>
            <person name="Eloe-Fadrosh E.A."/>
            <person name="Kyrpides N.C."/>
            <person name="Woyke T."/>
        </authorList>
    </citation>
    <scope>NUCLEOTIDE SEQUENCE</scope>
    <source>
        <strain evidence="2">GVMAG-M-3300009422-16</strain>
    </source>
</reference>
<keyword evidence="1" id="KW-0812">Transmembrane</keyword>
<feature type="transmembrane region" description="Helical" evidence="1">
    <location>
        <begin position="6"/>
        <end position="23"/>
    </location>
</feature>
<name>A0A6C0B3P9_9ZZZZ</name>
<proteinExistence type="predicted"/>
<dbReference type="EMBL" id="MN739063">
    <property type="protein sequence ID" value="QHS86847.1"/>
    <property type="molecule type" value="Genomic_DNA"/>
</dbReference>
<accession>A0A6C0B3P9</accession>
<protein>
    <submittedName>
        <fullName evidence="2">Uncharacterized protein</fullName>
    </submittedName>
</protein>
<organism evidence="2">
    <name type="scientific">viral metagenome</name>
    <dbReference type="NCBI Taxonomy" id="1070528"/>
    <lineage>
        <taxon>unclassified sequences</taxon>
        <taxon>metagenomes</taxon>
        <taxon>organismal metagenomes</taxon>
    </lineage>
</organism>
<dbReference type="AlphaFoldDB" id="A0A6C0B3P9"/>
<evidence type="ECO:0000256" key="1">
    <source>
        <dbReference type="SAM" id="Phobius"/>
    </source>
</evidence>
<keyword evidence="1" id="KW-1133">Transmembrane helix</keyword>
<sequence>MNLSFFAVTILYLSLLLYIHHKLKFNLNKNEFRPLNIARDAHVNLDTIISLDDINSNIENDTIRDLKKFLATPEISAKETLAPIIENLNLNEYFSEDSEDSEGGDYNTEDFVAEIKEDIDNKNNNENETVQPFDSIKAFDDFGGYENFATF</sequence>